<dbReference type="Gene3D" id="1.10.30.50">
    <property type="match status" value="1"/>
</dbReference>
<sequence>LVLNQNYEPLNVCQVRRAIVLVHRGKAEQLVNGDSKIRTSTIAFPAPSVIRLIQMVKRPVFQRRLSRRDLFVRDSFTCQYCGRNERAMTIDHVMPRFRGGVHSWENVVTACIPCNHRKAGQTPREANMKLARTPRAPRPNPYYLFHTRSLRDEWRPFIPWVN</sequence>
<name>A0A382ZC99_9ZZZZ</name>
<dbReference type="EMBL" id="UINC01182484">
    <property type="protein sequence ID" value="SVD92725.1"/>
    <property type="molecule type" value="Genomic_DNA"/>
</dbReference>
<proteinExistence type="predicted"/>
<dbReference type="CDD" id="cd00085">
    <property type="entry name" value="HNHc"/>
    <property type="match status" value="1"/>
</dbReference>
<gene>
    <name evidence="2" type="ORF">METZ01_LOCUS445579</name>
</gene>
<protein>
    <recommendedName>
        <fullName evidence="1">HNH nuclease domain-containing protein</fullName>
    </recommendedName>
</protein>
<dbReference type="SMART" id="SM00507">
    <property type="entry name" value="HNHc"/>
    <property type="match status" value="1"/>
</dbReference>
<evidence type="ECO:0000313" key="2">
    <source>
        <dbReference type="EMBL" id="SVD92725.1"/>
    </source>
</evidence>
<evidence type="ECO:0000259" key="1">
    <source>
        <dbReference type="SMART" id="SM00507"/>
    </source>
</evidence>
<dbReference type="AlphaFoldDB" id="A0A382ZC99"/>
<dbReference type="InterPro" id="IPR052892">
    <property type="entry name" value="NA-targeting_endonuclease"/>
</dbReference>
<reference evidence="2" key="1">
    <citation type="submission" date="2018-05" db="EMBL/GenBank/DDBJ databases">
        <authorList>
            <person name="Lanie J.A."/>
            <person name="Ng W.-L."/>
            <person name="Kazmierczak K.M."/>
            <person name="Andrzejewski T.M."/>
            <person name="Davidsen T.M."/>
            <person name="Wayne K.J."/>
            <person name="Tettelin H."/>
            <person name="Glass J.I."/>
            <person name="Rusch D."/>
            <person name="Podicherti R."/>
            <person name="Tsui H.-C.T."/>
            <person name="Winkler M.E."/>
        </authorList>
    </citation>
    <scope>NUCLEOTIDE SEQUENCE</scope>
</reference>
<dbReference type="PANTHER" id="PTHR33877:SF2">
    <property type="entry name" value="OS07G0170200 PROTEIN"/>
    <property type="match status" value="1"/>
</dbReference>
<dbReference type="InterPro" id="IPR029471">
    <property type="entry name" value="HNH_5"/>
</dbReference>
<feature type="non-terminal residue" evidence="2">
    <location>
        <position position="1"/>
    </location>
</feature>
<organism evidence="2">
    <name type="scientific">marine metagenome</name>
    <dbReference type="NCBI Taxonomy" id="408172"/>
    <lineage>
        <taxon>unclassified sequences</taxon>
        <taxon>metagenomes</taxon>
        <taxon>ecological metagenomes</taxon>
    </lineage>
</organism>
<feature type="domain" description="HNH nuclease" evidence="1">
    <location>
        <begin position="65"/>
        <end position="116"/>
    </location>
</feature>
<dbReference type="Pfam" id="PF14279">
    <property type="entry name" value="HNH_5"/>
    <property type="match status" value="1"/>
</dbReference>
<dbReference type="PANTHER" id="PTHR33877">
    <property type="entry name" value="SLL1193 PROTEIN"/>
    <property type="match status" value="1"/>
</dbReference>
<accession>A0A382ZC99</accession>
<dbReference type="InterPro" id="IPR003615">
    <property type="entry name" value="HNH_nuc"/>
</dbReference>